<accession>A0A6P3HK34</accession>
<dbReference type="KEGG" id="bbis:104989513"/>
<evidence type="ECO:0000313" key="6">
    <source>
        <dbReference type="Proteomes" id="UP000515208"/>
    </source>
</evidence>
<keyword evidence="5" id="KW-0963">Cytoplasm</keyword>
<dbReference type="PANTHER" id="PTHR15314">
    <property type="entry name" value="RIBONUCLEASE P PROTEIN SUBUNIT P20"/>
    <property type="match status" value="1"/>
</dbReference>
<dbReference type="GO" id="GO:0005737">
    <property type="term" value="C:cytoplasm"/>
    <property type="evidence" value="ECO:0007669"/>
    <property type="project" value="UniProtKB-UniRule"/>
</dbReference>
<dbReference type="SUPFAM" id="SSF82704">
    <property type="entry name" value="AlbA-like"/>
    <property type="match status" value="1"/>
</dbReference>
<comment type="subcellular location">
    <subcellularLocation>
        <location evidence="5">Cytoplasmic granule</location>
    </subcellularLocation>
    <subcellularLocation>
        <location evidence="1 5">Nucleus</location>
        <location evidence="1 5">Nucleolus</location>
    </subcellularLocation>
</comment>
<dbReference type="GO" id="GO:0003676">
    <property type="term" value="F:nucleic acid binding"/>
    <property type="evidence" value="ECO:0007669"/>
    <property type="project" value="InterPro"/>
</dbReference>
<dbReference type="PIRSF" id="PIRSF036572">
    <property type="entry name" value="RPP20"/>
    <property type="match status" value="1"/>
</dbReference>
<comment type="similarity">
    <text evidence="2 5">Belongs to the histone-like Alba family.</text>
</comment>
<comment type="function">
    <text evidence="5">Component of ribonuclease P, a ribonucleoprotein complex that generates mature tRNA molecules by cleaving their 5'-ends. Also a component of the MRP ribonuclease complex, which cleaves pre-rRNA sequences.</text>
</comment>
<proteinExistence type="inferred from homology"/>
<organism evidence="6 7">
    <name type="scientific">Bison bison bison</name>
    <name type="common">North American plains bison</name>
    <dbReference type="NCBI Taxonomy" id="43346"/>
    <lineage>
        <taxon>Eukaryota</taxon>
        <taxon>Metazoa</taxon>
        <taxon>Chordata</taxon>
        <taxon>Craniata</taxon>
        <taxon>Vertebrata</taxon>
        <taxon>Euteleostomi</taxon>
        <taxon>Mammalia</taxon>
        <taxon>Eutheria</taxon>
        <taxon>Laurasiatheria</taxon>
        <taxon>Artiodactyla</taxon>
        <taxon>Ruminantia</taxon>
        <taxon>Pecora</taxon>
        <taxon>Bovidae</taxon>
        <taxon>Bovinae</taxon>
        <taxon>Bison</taxon>
    </lineage>
</organism>
<dbReference type="GO" id="GO:0001682">
    <property type="term" value="P:tRNA 5'-leader removal"/>
    <property type="evidence" value="ECO:0007669"/>
    <property type="project" value="InterPro"/>
</dbReference>
<keyword evidence="3 5" id="KW-0819">tRNA processing</keyword>
<evidence type="ECO:0000256" key="1">
    <source>
        <dbReference type="ARBA" id="ARBA00004604"/>
    </source>
</evidence>
<dbReference type="AlphaFoldDB" id="A0A6P3HK34"/>
<evidence type="ECO:0000256" key="2">
    <source>
        <dbReference type="ARBA" id="ARBA00008018"/>
    </source>
</evidence>
<evidence type="ECO:0000313" key="7">
    <source>
        <dbReference type="RefSeq" id="XP_010839509.1"/>
    </source>
</evidence>
<dbReference type="InterPro" id="IPR014612">
    <property type="entry name" value="Pop7/Rpp20"/>
</dbReference>
<protein>
    <recommendedName>
        <fullName evidence="5">Ribonuclease P protein subunit p20</fullName>
        <shortName evidence="5">RNaseP protein p20</shortName>
    </recommendedName>
</protein>
<dbReference type="PANTHER" id="PTHR15314:SF1">
    <property type="entry name" value="RIBONUCLEASE P PROTEIN SUBUNIT P20"/>
    <property type="match status" value="1"/>
</dbReference>
<dbReference type="InterPro" id="IPR036882">
    <property type="entry name" value="Alba-like_dom_sf"/>
</dbReference>
<dbReference type="GO" id="GO:0000172">
    <property type="term" value="C:ribonuclease MRP complex"/>
    <property type="evidence" value="ECO:0007669"/>
    <property type="project" value="InterPro"/>
</dbReference>
<gene>
    <name evidence="7" type="primary">LOC104989513</name>
</gene>
<dbReference type="OrthoDB" id="416729at2759"/>
<evidence type="ECO:0000256" key="5">
    <source>
        <dbReference type="PIRNR" id="PIRNR036572"/>
    </source>
</evidence>
<dbReference type="Gene3D" id="3.30.110.20">
    <property type="entry name" value="Alba-like domain"/>
    <property type="match status" value="1"/>
</dbReference>
<dbReference type="Proteomes" id="UP000515208">
    <property type="component" value="Unplaced"/>
</dbReference>
<name>A0A6P3HK34_BISBB</name>
<keyword evidence="6" id="KW-1185">Reference proteome</keyword>
<comment type="subunit">
    <text evidence="5">Component of nuclear RNase P and RNase MRP complexes. RNase P consists of a catalytic RNA moiety and 10 different protein chains; POP1, POP4, POP5, POP7, RPP14, RPP21, RPP25, RPP30, RPP38 and RPP40. Within the RNase P complex, POP1, POP7 and RPP25 form the 'finger' subcomplex, POP5, RPP14, RPP40 and homodimeric RPP30 form the 'palm' subcomplex, and RPP21, POP4 and RPP38 form the 'wrist' subcomplex. All subunits of the RNase P complex interact with the catalytic RNA. Several subunits of RNase P are also part of the RNase MRP complex. RNase MRP consists of a catalytic RNA moiety and about 8 protein subunits; POP1, POP7, RPP25, RPP30, RPP38, RPP40 and possibly also POP4 and POP5. Interacts with SMN1. POP7 forms a heterodimer with RPP25 that binds to the P3 stem loop of the catalytic RNA.</text>
</comment>
<dbReference type="GO" id="GO:0004526">
    <property type="term" value="F:ribonuclease P activity"/>
    <property type="evidence" value="ECO:0007669"/>
    <property type="project" value="UniProtKB-UniRule"/>
</dbReference>
<dbReference type="GeneID" id="104989513"/>
<dbReference type="RefSeq" id="XP_010839509.1">
    <property type="nucleotide sequence ID" value="XM_010841207.1"/>
</dbReference>
<evidence type="ECO:0000256" key="4">
    <source>
        <dbReference type="ARBA" id="ARBA00023242"/>
    </source>
</evidence>
<dbReference type="GO" id="GO:0005655">
    <property type="term" value="C:nucleolar ribonuclease P complex"/>
    <property type="evidence" value="ECO:0007669"/>
    <property type="project" value="InterPro"/>
</dbReference>
<reference evidence="7" key="1">
    <citation type="submission" date="2025-08" db="UniProtKB">
        <authorList>
            <consortium name="RefSeq"/>
        </authorList>
    </citation>
    <scope>IDENTIFICATION</scope>
    <source>
        <tissue evidence="7">Blood</tissue>
    </source>
</reference>
<evidence type="ECO:0000256" key="3">
    <source>
        <dbReference type="ARBA" id="ARBA00022694"/>
    </source>
</evidence>
<dbReference type="Pfam" id="PF12328">
    <property type="entry name" value="Rpp20"/>
    <property type="match status" value="1"/>
</dbReference>
<sequence length="143" mass="16166">MAENREPIGVVKAEPDPVEYTLWERLPHRLPWRPSDIYVHKKTGLMVQLACCQKLLGRRAGIQNACTEIFIHHLGLPVTRVIHIALQLQASSFRSLHTAARTSALELVDEWEPGTDTGEPLLQICNNSAIHICVFRVTLKKLK</sequence>
<keyword evidence="5" id="KW-0698">rRNA processing</keyword>
<dbReference type="GO" id="GO:0006364">
    <property type="term" value="P:rRNA processing"/>
    <property type="evidence" value="ECO:0007669"/>
    <property type="project" value="UniProtKB-KW"/>
</dbReference>
<keyword evidence="4 5" id="KW-0539">Nucleus</keyword>